<evidence type="ECO:0000313" key="1">
    <source>
        <dbReference type="EMBL" id="OGL45365.1"/>
    </source>
</evidence>
<evidence type="ECO:0008006" key="3">
    <source>
        <dbReference type="Google" id="ProtNLM"/>
    </source>
</evidence>
<comment type="caution">
    <text evidence="1">The sequence shown here is derived from an EMBL/GenBank/DDBJ whole genome shotgun (WGS) entry which is preliminary data.</text>
</comment>
<organism evidence="1 2">
    <name type="scientific">Candidatus Schekmanbacteria bacterium RBG_16_38_10</name>
    <dbReference type="NCBI Taxonomy" id="1817879"/>
    <lineage>
        <taxon>Bacteria</taxon>
        <taxon>Candidatus Schekmaniibacteriota</taxon>
    </lineage>
</organism>
<dbReference type="AlphaFoldDB" id="A0A1F7RUW6"/>
<accession>A0A1F7RUW6</accession>
<dbReference type="InterPro" id="IPR021272">
    <property type="entry name" value="DUF2851"/>
</dbReference>
<dbReference type="Proteomes" id="UP000178797">
    <property type="component" value="Unassembled WGS sequence"/>
</dbReference>
<gene>
    <name evidence="1" type="ORF">A2W05_11640</name>
</gene>
<proteinExistence type="predicted"/>
<reference evidence="1 2" key="1">
    <citation type="journal article" date="2016" name="Nat. Commun.">
        <title>Thousands of microbial genomes shed light on interconnected biogeochemical processes in an aquifer system.</title>
        <authorList>
            <person name="Anantharaman K."/>
            <person name="Brown C.T."/>
            <person name="Hug L.A."/>
            <person name="Sharon I."/>
            <person name="Castelle C.J."/>
            <person name="Probst A.J."/>
            <person name="Thomas B.C."/>
            <person name="Singh A."/>
            <person name="Wilkins M.J."/>
            <person name="Karaoz U."/>
            <person name="Brodie E.L."/>
            <person name="Williams K.H."/>
            <person name="Hubbard S.S."/>
            <person name="Banfield J.F."/>
        </authorList>
    </citation>
    <scope>NUCLEOTIDE SEQUENCE [LARGE SCALE GENOMIC DNA]</scope>
</reference>
<name>A0A1F7RUW6_9BACT</name>
<dbReference type="EMBL" id="MGDE01000140">
    <property type="protein sequence ID" value="OGL45365.1"/>
    <property type="molecule type" value="Genomic_DNA"/>
</dbReference>
<protein>
    <recommendedName>
        <fullName evidence="3">DUF2851 domain-containing protein</fullName>
    </recommendedName>
</protein>
<sequence>MDGKMNCMAHQFSAARRETIITEHHLHLIWQRRLFRQEELIAEDGRKIKIAFPGMLNLEKGPDFLNARIYIDGKLYIGDLELHIFTGDWYVHRHSDNMNYSNVILHIALWRNNENTCVDNIPQLVLEPYIEQSITELLTKVSSSTVFTNGYSQTSSLDYLLEEAGDRRFQQKVSRYEKLLLLLPPDEVLYRGIMEALGYKNNKAQFYELAKRLPYSYLKDVTRGCLVDVRKERIKEMLLFCAGFIDYNPMQNIIPKMDTRYWRVNSSRPANNPIRRIEGISGFLAGSIIEDEIIGFFYSRLHSVRAEDVDTAESARRICRDIVYDFAVQNGIGEERGLLIIFNVALPFLYAYCKDIKMRSLISVLYSKHRRLSDNIITKRVMGILSYSSGDMRIADNVRQQMGLIQLYKEWF</sequence>
<evidence type="ECO:0000313" key="2">
    <source>
        <dbReference type="Proteomes" id="UP000178797"/>
    </source>
</evidence>
<dbReference type="Pfam" id="PF11013">
    <property type="entry name" value="DUF2851"/>
    <property type="match status" value="1"/>
</dbReference>